<reference evidence="2 4" key="1">
    <citation type="journal article" date="2012" name="Nature">
        <title>Algal genomes reveal evolutionary mosaicism and the fate of nucleomorphs.</title>
        <authorList>
            <consortium name="DOE Joint Genome Institute"/>
            <person name="Curtis B.A."/>
            <person name="Tanifuji G."/>
            <person name="Burki F."/>
            <person name="Gruber A."/>
            <person name="Irimia M."/>
            <person name="Maruyama S."/>
            <person name="Arias M.C."/>
            <person name="Ball S.G."/>
            <person name="Gile G.H."/>
            <person name="Hirakawa Y."/>
            <person name="Hopkins J.F."/>
            <person name="Kuo A."/>
            <person name="Rensing S.A."/>
            <person name="Schmutz J."/>
            <person name="Symeonidi A."/>
            <person name="Elias M."/>
            <person name="Eveleigh R.J."/>
            <person name="Herman E.K."/>
            <person name="Klute M.J."/>
            <person name="Nakayama T."/>
            <person name="Obornik M."/>
            <person name="Reyes-Prieto A."/>
            <person name="Armbrust E.V."/>
            <person name="Aves S.J."/>
            <person name="Beiko R.G."/>
            <person name="Coutinho P."/>
            <person name="Dacks J.B."/>
            <person name="Durnford D.G."/>
            <person name="Fast N.M."/>
            <person name="Green B.R."/>
            <person name="Grisdale C.J."/>
            <person name="Hempel F."/>
            <person name="Henrissat B."/>
            <person name="Hoppner M.P."/>
            <person name="Ishida K."/>
            <person name="Kim E."/>
            <person name="Koreny L."/>
            <person name="Kroth P.G."/>
            <person name="Liu Y."/>
            <person name="Malik S.B."/>
            <person name="Maier U.G."/>
            <person name="McRose D."/>
            <person name="Mock T."/>
            <person name="Neilson J.A."/>
            <person name="Onodera N.T."/>
            <person name="Poole A.M."/>
            <person name="Pritham E.J."/>
            <person name="Richards T.A."/>
            <person name="Rocap G."/>
            <person name="Roy S.W."/>
            <person name="Sarai C."/>
            <person name="Schaack S."/>
            <person name="Shirato S."/>
            <person name="Slamovits C.H."/>
            <person name="Spencer D.F."/>
            <person name="Suzuki S."/>
            <person name="Worden A.Z."/>
            <person name="Zauner S."/>
            <person name="Barry K."/>
            <person name="Bell C."/>
            <person name="Bharti A.K."/>
            <person name="Crow J.A."/>
            <person name="Grimwood J."/>
            <person name="Kramer R."/>
            <person name="Lindquist E."/>
            <person name="Lucas S."/>
            <person name="Salamov A."/>
            <person name="McFadden G.I."/>
            <person name="Lane C.E."/>
            <person name="Keeling P.J."/>
            <person name="Gray M.W."/>
            <person name="Grigoriev I.V."/>
            <person name="Archibald J.M."/>
        </authorList>
    </citation>
    <scope>NUCLEOTIDE SEQUENCE</scope>
    <source>
        <strain evidence="2 4">CCMP2712</strain>
    </source>
</reference>
<reference evidence="4" key="2">
    <citation type="submission" date="2012-11" db="EMBL/GenBank/DDBJ databases">
        <authorList>
            <person name="Kuo A."/>
            <person name="Curtis B.A."/>
            <person name="Tanifuji G."/>
            <person name="Burki F."/>
            <person name="Gruber A."/>
            <person name="Irimia M."/>
            <person name="Maruyama S."/>
            <person name="Arias M.C."/>
            <person name="Ball S.G."/>
            <person name="Gile G.H."/>
            <person name="Hirakawa Y."/>
            <person name="Hopkins J.F."/>
            <person name="Rensing S.A."/>
            <person name="Schmutz J."/>
            <person name="Symeonidi A."/>
            <person name="Elias M."/>
            <person name="Eveleigh R.J."/>
            <person name="Herman E.K."/>
            <person name="Klute M.J."/>
            <person name="Nakayama T."/>
            <person name="Obornik M."/>
            <person name="Reyes-Prieto A."/>
            <person name="Armbrust E.V."/>
            <person name="Aves S.J."/>
            <person name="Beiko R.G."/>
            <person name="Coutinho P."/>
            <person name="Dacks J.B."/>
            <person name="Durnford D.G."/>
            <person name="Fast N.M."/>
            <person name="Green B.R."/>
            <person name="Grisdale C."/>
            <person name="Hempe F."/>
            <person name="Henrissat B."/>
            <person name="Hoppner M.P."/>
            <person name="Ishida K.-I."/>
            <person name="Kim E."/>
            <person name="Koreny L."/>
            <person name="Kroth P.G."/>
            <person name="Liu Y."/>
            <person name="Malik S.-B."/>
            <person name="Maier U.G."/>
            <person name="McRose D."/>
            <person name="Mock T."/>
            <person name="Neilson J.A."/>
            <person name="Onodera N.T."/>
            <person name="Poole A.M."/>
            <person name="Pritham E.J."/>
            <person name="Richards T.A."/>
            <person name="Rocap G."/>
            <person name="Roy S.W."/>
            <person name="Sarai C."/>
            <person name="Schaack S."/>
            <person name="Shirato S."/>
            <person name="Slamovits C.H."/>
            <person name="Spencer D.F."/>
            <person name="Suzuki S."/>
            <person name="Worden A.Z."/>
            <person name="Zauner S."/>
            <person name="Barry K."/>
            <person name="Bell C."/>
            <person name="Bharti A.K."/>
            <person name="Crow J.A."/>
            <person name="Grimwood J."/>
            <person name="Kramer R."/>
            <person name="Lindquist E."/>
            <person name="Lucas S."/>
            <person name="Salamov A."/>
            <person name="McFadden G.I."/>
            <person name="Lane C.E."/>
            <person name="Keeling P.J."/>
            <person name="Gray M.W."/>
            <person name="Grigoriev I.V."/>
            <person name="Archibald J.M."/>
        </authorList>
    </citation>
    <scope>NUCLEOTIDE SEQUENCE</scope>
    <source>
        <strain evidence="4">CCMP2712</strain>
    </source>
</reference>
<feature type="compositionally biased region" description="Basic and acidic residues" evidence="1">
    <location>
        <begin position="224"/>
        <end position="233"/>
    </location>
</feature>
<evidence type="ECO:0000313" key="3">
    <source>
        <dbReference type="EnsemblProtists" id="EKX50733"/>
    </source>
</evidence>
<dbReference type="PaxDb" id="55529-EKX50733"/>
<feature type="compositionally biased region" description="Low complexity" evidence="1">
    <location>
        <begin position="185"/>
        <end position="198"/>
    </location>
</feature>
<protein>
    <submittedName>
        <fullName evidence="2 3">Uncharacterized protein</fullName>
    </submittedName>
</protein>
<evidence type="ECO:0000313" key="4">
    <source>
        <dbReference type="Proteomes" id="UP000011087"/>
    </source>
</evidence>
<dbReference type="RefSeq" id="XP_005837713.1">
    <property type="nucleotide sequence ID" value="XM_005837656.1"/>
</dbReference>
<feature type="region of interest" description="Disordered" evidence="1">
    <location>
        <begin position="182"/>
        <end position="246"/>
    </location>
</feature>
<name>L1JRL4_GUITC</name>
<proteinExistence type="predicted"/>
<reference evidence="3" key="3">
    <citation type="submission" date="2015-06" db="UniProtKB">
        <authorList>
            <consortium name="EnsemblProtists"/>
        </authorList>
    </citation>
    <scope>IDENTIFICATION</scope>
</reference>
<dbReference type="KEGG" id="gtt:GUITHDRAFT_161701"/>
<dbReference type="EMBL" id="JH992977">
    <property type="protein sequence ID" value="EKX50733.1"/>
    <property type="molecule type" value="Genomic_DNA"/>
</dbReference>
<dbReference type="EnsemblProtists" id="EKX50733">
    <property type="protein sequence ID" value="EKX50733"/>
    <property type="gene ID" value="GUITHDRAFT_161701"/>
</dbReference>
<evidence type="ECO:0000256" key="1">
    <source>
        <dbReference type="SAM" id="MobiDB-lite"/>
    </source>
</evidence>
<feature type="compositionally biased region" description="Low complexity" evidence="1">
    <location>
        <begin position="330"/>
        <end position="340"/>
    </location>
</feature>
<dbReference type="GeneID" id="17307532"/>
<keyword evidence="4" id="KW-1185">Reference proteome</keyword>
<gene>
    <name evidence="2" type="ORF">GUITHDRAFT_161701</name>
</gene>
<dbReference type="HOGENOM" id="CLU_817471_0_0_1"/>
<sequence length="340" mass="35625">MAEVQTRINLESPAKKPRISKAADDEEEWHEETTESDLTPSKGEGPTYALAGMKIYHSPRSEINDLVQGSSDPALSSHIEAGARMAASGDVDPGVDDLPEEGSQQSGAMEDTLLGDEPLTETDASGNVRFYPVLVKSDGTQIPVSAEYLRRLGIRWPLPAMDLHGIAQQFQAQTDIHSTSAITGSAHRSSLRMGSSSSTPQPRSMRQGSDAPSLPESLTNSGRGQDEEGDAHPSNEGGDAASHGGEATPAAALQTGEVLSETVSDLARLVGLRQAAPPARLDSSGLAAILRPSGAGSEAVSGTDERSREEASDIQPPVLTPFEECPGVPRASASAAERSR</sequence>
<accession>L1JRL4</accession>
<dbReference type="AlphaFoldDB" id="L1JRL4"/>
<organism evidence="2">
    <name type="scientific">Guillardia theta (strain CCMP2712)</name>
    <name type="common">Cryptophyte</name>
    <dbReference type="NCBI Taxonomy" id="905079"/>
    <lineage>
        <taxon>Eukaryota</taxon>
        <taxon>Cryptophyceae</taxon>
        <taxon>Pyrenomonadales</taxon>
        <taxon>Geminigeraceae</taxon>
        <taxon>Guillardia</taxon>
    </lineage>
</organism>
<feature type="region of interest" description="Disordered" evidence="1">
    <location>
        <begin position="1"/>
        <end position="53"/>
    </location>
</feature>
<feature type="region of interest" description="Disordered" evidence="1">
    <location>
        <begin position="85"/>
        <end position="106"/>
    </location>
</feature>
<evidence type="ECO:0000313" key="2">
    <source>
        <dbReference type="EMBL" id="EKX50733.1"/>
    </source>
</evidence>
<feature type="region of interest" description="Disordered" evidence="1">
    <location>
        <begin position="290"/>
        <end position="340"/>
    </location>
</feature>
<dbReference type="Proteomes" id="UP000011087">
    <property type="component" value="Unassembled WGS sequence"/>
</dbReference>